<dbReference type="Proteomes" id="UP000887565">
    <property type="component" value="Unplaced"/>
</dbReference>
<protein>
    <submittedName>
        <fullName evidence="2">Uncharacterized protein</fullName>
    </submittedName>
</protein>
<sequence>MKVFFMLPILEATWTHLGCKFLRVTFAWKSIVQMIAVDDQPITVVKTPGFISSIKKVAWDNE</sequence>
<keyword evidence="1" id="KW-1185">Reference proteome</keyword>
<dbReference type="AlphaFoldDB" id="A0A915KFH4"/>
<reference evidence="2" key="1">
    <citation type="submission" date="2022-11" db="UniProtKB">
        <authorList>
            <consortium name="WormBaseParasite"/>
        </authorList>
    </citation>
    <scope>IDENTIFICATION</scope>
</reference>
<proteinExistence type="predicted"/>
<organism evidence="1 2">
    <name type="scientific">Romanomermis culicivorax</name>
    <name type="common">Nematode worm</name>
    <dbReference type="NCBI Taxonomy" id="13658"/>
    <lineage>
        <taxon>Eukaryota</taxon>
        <taxon>Metazoa</taxon>
        <taxon>Ecdysozoa</taxon>
        <taxon>Nematoda</taxon>
        <taxon>Enoplea</taxon>
        <taxon>Dorylaimia</taxon>
        <taxon>Mermithida</taxon>
        <taxon>Mermithoidea</taxon>
        <taxon>Mermithidae</taxon>
        <taxon>Romanomermis</taxon>
    </lineage>
</organism>
<name>A0A915KFH4_ROMCU</name>
<dbReference type="WBParaSite" id="nRc.2.0.1.t36714-RA">
    <property type="protein sequence ID" value="nRc.2.0.1.t36714-RA"/>
    <property type="gene ID" value="nRc.2.0.1.g36714"/>
</dbReference>
<evidence type="ECO:0000313" key="1">
    <source>
        <dbReference type="Proteomes" id="UP000887565"/>
    </source>
</evidence>
<evidence type="ECO:0000313" key="2">
    <source>
        <dbReference type="WBParaSite" id="nRc.2.0.1.t36714-RA"/>
    </source>
</evidence>
<accession>A0A915KFH4</accession>